<proteinExistence type="inferred from homology"/>
<dbReference type="PANTHER" id="PTHR11177:SF333">
    <property type="entry name" value="CHITINASE"/>
    <property type="match status" value="1"/>
</dbReference>
<evidence type="ECO:0000259" key="6">
    <source>
        <dbReference type="PROSITE" id="PS51910"/>
    </source>
</evidence>
<dbReference type="EMBL" id="JANBVO010000001">
    <property type="protein sequence ID" value="KAJ9157946.1"/>
    <property type="molecule type" value="Genomic_DNA"/>
</dbReference>
<dbReference type="CDD" id="cd00035">
    <property type="entry name" value="ChtBD1"/>
    <property type="match status" value="1"/>
</dbReference>
<dbReference type="GO" id="GO:0008843">
    <property type="term" value="F:endochitinase activity"/>
    <property type="evidence" value="ECO:0007669"/>
    <property type="project" value="UniProtKB-EC"/>
</dbReference>
<dbReference type="InterPro" id="IPR001223">
    <property type="entry name" value="Glyco_hydro18_cat"/>
</dbReference>
<name>A0AA38VLQ6_9PEZI</name>
<evidence type="ECO:0000256" key="1">
    <source>
        <dbReference type="ARBA" id="ARBA00008682"/>
    </source>
</evidence>
<evidence type="ECO:0000256" key="2">
    <source>
        <dbReference type="ARBA" id="ARBA00012729"/>
    </source>
</evidence>
<evidence type="ECO:0000256" key="3">
    <source>
        <dbReference type="PROSITE-ProRule" id="PRU00261"/>
    </source>
</evidence>
<organism evidence="7 8">
    <name type="scientific">Pleurostoma richardsiae</name>
    <dbReference type="NCBI Taxonomy" id="41990"/>
    <lineage>
        <taxon>Eukaryota</taxon>
        <taxon>Fungi</taxon>
        <taxon>Dikarya</taxon>
        <taxon>Ascomycota</taxon>
        <taxon>Pezizomycotina</taxon>
        <taxon>Sordariomycetes</taxon>
        <taxon>Sordariomycetidae</taxon>
        <taxon>Calosphaeriales</taxon>
        <taxon>Pleurostomataceae</taxon>
        <taxon>Pleurostoma</taxon>
    </lineage>
</organism>
<feature type="signal peptide" evidence="4">
    <location>
        <begin position="1"/>
        <end position="18"/>
    </location>
</feature>
<sequence>MLVAFVTVVLCLSVSTVAQQGGVCDEWNTCSSGCCSSEGKCGFGSDFCGDGCKSGCDSVPECGDGAPEDDKECLAGGCCSSQGFCGVGPEFCTNCQNEGGCSVDPKKCDVSDTGAAGLEVRVGYYDAGAASRGCNPVQPENLPAGVLTHINVAYEYINGDGEITDENGAIMARMTRLKRRYNGLRVNLALGGWAFNDPYHHIPDPETIQRWSNMVSTVPNQQKFINSLVAYIHKYSLDGVDIDWMYPGNIDRGGDIDTQGDTQDYYSFVTFVSNVQEAFDAEDGRWQVTVSVPYDYANLKGFSLESLESSVDWFNLQAYDLHDMWEQDINGNGYIRPHSNISIIANTLDLFQRNGVDPAKIVLGLGFHGTSYTLNDTQCSNPGCQFSGPGFPGDCTDDPGILSYTEVMDLVPQLGAETFYDKDSTSRWMVYSLSQWVSYDDADSFADKTSFLMSRCLRGFAVWSLDLDTQDYQALTALVGEDAMVHALVEDQLNPDERRHLVGDLAAYTGQNCYVTQICTDGSSNNPESTCVHGYMSVATGHYPLQIPFEMGSANCEWSGAPERSEFGCDSGCGDGQFELTRDSFVDDKGEGSCYSGARSLCCDKAEILDRCRWTDCLQSTFNGGDPRCDDGETEVARRYDEENGDLCSEYQVNPDPRFKLRAVRLFCCPERDTPKNCKWSDDASRFPGDDPNSVAHGVGICAKVNCPDDELVFTRALRPEPLETFLEPTFDGRGAGSCANFGDPGSWPGQMPEFHLCCEPPSIYTKEWPVEPSYLWSDTQDDHDDDVTWQWADDFGNNDHDISPSNLDEEPGADPYGFVMMDGPAGSIHNAFGDSFTVVQRNEPVGVRPRSLLTTNRTLLEQVWEHSEETIRVYCNYPADSPQCRRVFYKGAKDTIIRLPHHVGEGPWARLISMEPETELSEELPPWVKRKRALTDNRNGVYVVKFDYNFHLIERRDNETVKMRVDFTNLDGYWDEVTNGTVSRKRSVDDHVSFEQWKSRIDGAKKRTNEWSSAGQISTTALATRPASLDRRWFGAFLDWLNKITTIEKQETGVLPMSFGRFFNLFSGRLFCRSDSGLTFTAGLDITADIQLQMNTRYSYYFSGTVVPPKVNDMYAFARTQPKVMAGITLAGDASLIYGTDPKKLINTLTYPGLAIKGIAAVGPSLDIWGQLDGTVTVSGQMRAGVTYTLKPIEMYLPNTDDTHDRAEADLEDNQIDQEGIAPTFEANVQASVDFNVRVSPEVNMGIQVGGRIGPFDGLLVDAHVSAFANTSLNFNAHASVGTVNQNYNWEYNYELAFLYRIGLAALAQIKFYGEWRSRAYYPVDWQKIHLWGPDEPIKSGVLSPPDERRMVRRWYSSWTDDPLPNTIFDTPRLLGWDTENKPLGSHGFLYGNATLDARQEDNQAQDDSKSNLEFTIAGNKFTCNDAPATCGGTGPDNTDDLQTRGLGSWLGSISGQAGGLKKRATGTDNCRILPRLYYNCDTAFYDYTFIVPIQQGGTGLPNEMPGICQTLQRYMAVFTAVSVDRPGRKPRAICKDGGCTLTYDSDRKNARIRRGQACPTTTTGSYCKDDNDDRELQLWGSLGHRPGGGLTSCDEFPFASSEEGGDNYDSEGEALSSIFDTQRVCVPTWQQNLQANCNGLVRNLDTNIRYYNGWNNDQRDPKPNDPAVWKGWPDTGWTRAGWADSDGENMQRLTHYTNVLPRPAGIDFDDWVEDMREGWVHKRNYTVYLGTTSSGSLEFPGVADTIPGSSMRDSGTAITDLKQVLCAVYTMNQARFRIRPGSFNAYCQDPDDMWRPGYSQFTWSQRRPRYLSCNIRFTRSALKRNELPIGELGGHSVYSE</sequence>
<keyword evidence="8" id="KW-1185">Reference proteome</keyword>
<dbReference type="Proteomes" id="UP001174694">
    <property type="component" value="Unassembled WGS sequence"/>
</dbReference>
<dbReference type="SMART" id="SM00636">
    <property type="entry name" value="Glyco_18"/>
    <property type="match status" value="1"/>
</dbReference>
<feature type="chain" id="PRO_5041352798" description="chitinase" evidence="4">
    <location>
        <begin position="19"/>
        <end position="1842"/>
    </location>
</feature>
<reference evidence="7" key="1">
    <citation type="submission" date="2022-07" db="EMBL/GenBank/DDBJ databases">
        <title>Fungi with potential for degradation of polypropylene.</title>
        <authorList>
            <person name="Gostincar C."/>
        </authorList>
    </citation>
    <scope>NUCLEOTIDE SEQUENCE</scope>
    <source>
        <strain evidence="7">EXF-13308</strain>
    </source>
</reference>
<feature type="disulfide bond" evidence="3">
    <location>
        <begin position="73"/>
        <end position="85"/>
    </location>
</feature>
<feature type="domain" description="Chitin-binding type-1" evidence="5">
    <location>
        <begin position="59"/>
        <end position="110"/>
    </location>
</feature>
<dbReference type="InterPro" id="IPR017853">
    <property type="entry name" value="GH"/>
</dbReference>
<comment type="caution">
    <text evidence="7">The sequence shown here is derived from an EMBL/GenBank/DDBJ whole genome shotgun (WGS) entry which is preliminary data.</text>
</comment>
<protein>
    <recommendedName>
        <fullName evidence="2">chitinase</fullName>
        <ecNumber evidence="2">3.2.1.14</ecNumber>
    </recommendedName>
</protein>
<dbReference type="PROSITE" id="PS51910">
    <property type="entry name" value="GH18_2"/>
    <property type="match status" value="1"/>
</dbReference>
<comment type="similarity">
    <text evidence="1">Belongs to the glycosyl hydrolase 18 family. Chitinase class V subfamily.</text>
</comment>
<dbReference type="Gene3D" id="3.10.50.10">
    <property type="match status" value="1"/>
</dbReference>
<evidence type="ECO:0000256" key="4">
    <source>
        <dbReference type="SAM" id="SignalP"/>
    </source>
</evidence>
<dbReference type="InterPro" id="IPR029070">
    <property type="entry name" value="Chitinase_insertion_sf"/>
</dbReference>
<dbReference type="InterPro" id="IPR018371">
    <property type="entry name" value="Chitin-binding_1_CS"/>
</dbReference>
<keyword evidence="4" id="KW-0732">Signal</keyword>
<evidence type="ECO:0000259" key="5">
    <source>
        <dbReference type="PROSITE" id="PS50941"/>
    </source>
</evidence>
<dbReference type="Gene3D" id="3.20.20.80">
    <property type="entry name" value="Glycosidases"/>
    <property type="match status" value="1"/>
</dbReference>
<comment type="caution">
    <text evidence="3">Lacks conserved residue(s) required for the propagation of feature annotation.</text>
</comment>
<accession>A0AA38VLQ6</accession>
<feature type="disulfide bond" evidence="3">
    <location>
        <begin position="78"/>
        <end position="92"/>
    </location>
</feature>
<dbReference type="InterPro" id="IPR001002">
    <property type="entry name" value="Chitin-bd_1"/>
</dbReference>
<gene>
    <name evidence="7" type="ORF">NKR23_g195</name>
</gene>
<dbReference type="GO" id="GO:0008061">
    <property type="term" value="F:chitin binding"/>
    <property type="evidence" value="ECO:0007669"/>
    <property type="project" value="UniProtKB-UniRule"/>
</dbReference>
<dbReference type="GO" id="GO:0005975">
    <property type="term" value="P:carbohydrate metabolic process"/>
    <property type="evidence" value="ECO:0007669"/>
    <property type="project" value="InterPro"/>
</dbReference>
<keyword evidence="3" id="KW-1015">Disulfide bond</keyword>
<dbReference type="SUPFAM" id="SSF54556">
    <property type="entry name" value="Chitinase insertion domain"/>
    <property type="match status" value="1"/>
</dbReference>
<feature type="domain" description="GH18" evidence="6">
    <location>
        <begin position="119"/>
        <end position="485"/>
    </location>
</feature>
<keyword evidence="3" id="KW-0147">Chitin-binding</keyword>
<dbReference type="PROSITE" id="PS50941">
    <property type="entry name" value="CHIT_BIND_I_2"/>
    <property type="match status" value="1"/>
</dbReference>
<dbReference type="Pfam" id="PF00704">
    <property type="entry name" value="Glyco_hydro_18"/>
    <property type="match status" value="1"/>
</dbReference>
<dbReference type="InterPro" id="IPR011583">
    <property type="entry name" value="Chitinase_II/V-like_cat"/>
</dbReference>
<dbReference type="Pfam" id="PF14040">
    <property type="entry name" value="DNase_NucA_NucB"/>
    <property type="match status" value="1"/>
</dbReference>
<evidence type="ECO:0000313" key="8">
    <source>
        <dbReference type="Proteomes" id="UP001174694"/>
    </source>
</evidence>
<evidence type="ECO:0000313" key="7">
    <source>
        <dbReference type="EMBL" id="KAJ9157946.1"/>
    </source>
</evidence>
<dbReference type="SUPFAM" id="SSF51445">
    <property type="entry name" value="(Trans)glycosidases"/>
    <property type="match status" value="1"/>
</dbReference>
<dbReference type="InterPro" id="IPR029476">
    <property type="entry name" value="DNase_NucA_NucB"/>
</dbReference>
<dbReference type="PANTHER" id="PTHR11177">
    <property type="entry name" value="CHITINASE"/>
    <property type="match status" value="1"/>
</dbReference>
<dbReference type="InterPro" id="IPR050314">
    <property type="entry name" value="Glycosyl_Hydrlase_18"/>
</dbReference>
<dbReference type="EC" id="3.2.1.14" evidence="2"/>
<dbReference type="PROSITE" id="PS00026">
    <property type="entry name" value="CHIT_BIND_I_1"/>
    <property type="match status" value="1"/>
</dbReference>